<organism evidence="5">
    <name type="scientific">Aureimonas frigidaquae</name>
    <dbReference type="NCBI Taxonomy" id="424757"/>
    <lineage>
        <taxon>Bacteria</taxon>
        <taxon>Pseudomonadati</taxon>
        <taxon>Pseudomonadota</taxon>
        <taxon>Alphaproteobacteria</taxon>
        <taxon>Hyphomicrobiales</taxon>
        <taxon>Aurantimonadaceae</taxon>
        <taxon>Aureimonas</taxon>
    </lineage>
</organism>
<protein>
    <submittedName>
        <fullName evidence="5">Transcriptional regulator, AraC family</fullName>
    </submittedName>
</protein>
<dbReference type="SMART" id="SM00342">
    <property type="entry name" value="HTH_ARAC"/>
    <property type="match status" value="1"/>
</dbReference>
<dbReference type="InterPro" id="IPR037923">
    <property type="entry name" value="HTH-like"/>
</dbReference>
<dbReference type="Pfam" id="PF12833">
    <property type="entry name" value="HTH_18"/>
    <property type="match status" value="1"/>
</dbReference>
<dbReference type="Gene3D" id="1.10.10.60">
    <property type="entry name" value="Homeodomain-like"/>
    <property type="match status" value="1"/>
</dbReference>
<evidence type="ECO:0000313" key="5">
    <source>
        <dbReference type="EMBL" id="BAT27298.1"/>
    </source>
</evidence>
<dbReference type="SUPFAM" id="SSF46689">
    <property type="entry name" value="Homeodomain-like"/>
    <property type="match status" value="2"/>
</dbReference>
<dbReference type="EMBL" id="LC066375">
    <property type="protein sequence ID" value="BAT27298.1"/>
    <property type="molecule type" value="Genomic_DNA"/>
</dbReference>
<dbReference type="Gene3D" id="2.60.120.10">
    <property type="entry name" value="Jelly Rolls"/>
    <property type="match status" value="1"/>
</dbReference>
<keyword evidence="1" id="KW-0805">Transcription regulation</keyword>
<keyword evidence="2" id="KW-0238">DNA-binding</keyword>
<proteinExistence type="predicted"/>
<evidence type="ECO:0000256" key="1">
    <source>
        <dbReference type="ARBA" id="ARBA00023015"/>
    </source>
</evidence>
<sequence length="294" mass="31720">MGIRPDLGMGELAQREEARFFCVPRASGMEGLAARFHRHAYAPHTHDTFVIGTVLSGYETFLAGGQRHYLGPGQLCLLNPGVVHDGEPVEGGFVYRILYPGEDQIRSLMAEVTQGEKDISVSFDRIVVDAPDLSARFAELHGLAERGGDALLLDTGMHGLLLALLSRFGRNVPCLRAGGAEPGPVRRALDYLDASFAEPVSLSDLANAAGIARTRLIRAMRRETGMTPHAWLTDRRVRAARSLLAQGSSPASVAQECGFYDQSHLTRAFRARVGMAPGAFRASLSSKPGKAAVR</sequence>
<dbReference type="Pfam" id="PF02311">
    <property type="entry name" value="AraC_binding"/>
    <property type="match status" value="1"/>
</dbReference>
<reference evidence="5" key="1">
    <citation type="journal article" date="2015" name="Proc. Natl. Acad. Sci. U.S.A.">
        <title>Bacterial clade with the ribosomal RNA operon on a small plasmid rather than the chromosome.</title>
        <authorList>
            <person name="Anda M."/>
            <person name="Ohtsubo Y."/>
            <person name="Okubo T."/>
            <person name="Sugawara M."/>
            <person name="Nagata Y."/>
            <person name="Tsuda M."/>
            <person name="Minamisawa K."/>
            <person name="Mitsui H."/>
        </authorList>
    </citation>
    <scope>NUCLEOTIDE SEQUENCE</scope>
    <source>
        <strain evidence="5">JCM 14755</strain>
    </source>
</reference>
<keyword evidence="3" id="KW-0804">Transcription</keyword>
<dbReference type="InterPro" id="IPR009057">
    <property type="entry name" value="Homeodomain-like_sf"/>
</dbReference>
<dbReference type="RefSeq" id="WP_062228371.1">
    <property type="nucleotide sequence ID" value="NZ_BBWR01000012.1"/>
</dbReference>
<feature type="domain" description="HTH araC/xylS-type" evidence="4">
    <location>
        <begin position="186"/>
        <end position="283"/>
    </location>
</feature>
<dbReference type="GO" id="GO:0043565">
    <property type="term" value="F:sequence-specific DNA binding"/>
    <property type="evidence" value="ECO:0007669"/>
    <property type="project" value="InterPro"/>
</dbReference>
<dbReference type="GO" id="GO:0003700">
    <property type="term" value="F:DNA-binding transcription factor activity"/>
    <property type="evidence" value="ECO:0007669"/>
    <property type="project" value="InterPro"/>
</dbReference>
<dbReference type="PANTHER" id="PTHR46796:SF2">
    <property type="entry name" value="TRANSCRIPTIONAL REGULATORY PROTEIN"/>
    <property type="match status" value="1"/>
</dbReference>
<dbReference type="InterPro" id="IPR003313">
    <property type="entry name" value="AraC-bd"/>
</dbReference>
<dbReference type="InterPro" id="IPR014710">
    <property type="entry name" value="RmlC-like_jellyroll"/>
</dbReference>
<name>A0A0P0Z088_9HYPH</name>
<dbReference type="SUPFAM" id="SSF51215">
    <property type="entry name" value="Regulatory protein AraC"/>
    <property type="match status" value="1"/>
</dbReference>
<evidence type="ECO:0000256" key="2">
    <source>
        <dbReference type="ARBA" id="ARBA00023125"/>
    </source>
</evidence>
<dbReference type="PROSITE" id="PS01124">
    <property type="entry name" value="HTH_ARAC_FAMILY_2"/>
    <property type="match status" value="1"/>
</dbReference>
<dbReference type="InterPro" id="IPR050204">
    <property type="entry name" value="AraC_XylS_family_regulators"/>
</dbReference>
<dbReference type="InterPro" id="IPR018060">
    <property type="entry name" value="HTH_AraC"/>
</dbReference>
<evidence type="ECO:0000259" key="4">
    <source>
        <dbReference type="PROSITE" id="PS01124"/>
    </source>
</evidence>
<accession>A0A0P0Z088</accession>
<dbReference type="AlphaFoldDB" id="A0A0P0Z088"/>
<dbReference type="PANTHER" id="PTHR46796">
    <property type="entry name" value="HTH-TYPE TRANSCRIPTIONAL ACTIVATOR RHAS-RELATED"/>
    <property type="match status" value="1"/>
</dbReference>
<evidence type="ECO:0000256" key="3">
    <source>
        <dbReference type="ARBA" id="ARBA00023163"/>
    </source>
</evidence>